<evidence type="ECO:0000256" key="2">
    <source>
        <dbReference type="ARBA" id="ARBA00023163"/>
    </source>
</evidence>
<dbReference type="SUPFAM" id="SSF52317">
    <property type="entry name" value="Class I glutamine amidotransferase-like"/>
    <property type="match status" value="1"/>
</dbReference>
<dbReference type="AlphaFoldDB" id="A0A1R4H7G2"/>
<gene>
    <name evidence="4" type="ORF">CRENPOLYSF1_250010</name>
</gene>
<dbReference type="EMBL" id="FUKI01000099">
    <property type="protein sequence ID" value="SJM92192.1"/>
    <property type="molecule type" value="Genomic_DNA"/>
</dbReference>
<evidence type="ECO:0000313" key="4">
    <source>
        <dbReference type="EMBL" id="SJM92192.1"/>
    </source>
</evidence>
<dbReference type="Gene3D" id="3.40.50.880">
    <property type="match status" value="1"/>
</dbReference>
<dbReference type="RefSeq" id="WP_087143286.1">
    <property type="nucleotide sequence ID" value="NZ_FUKI01000099.1"/>
</dbReference>
<dbReference type="Proteomes" id="UP000195667">
    <property type="component" value="Unassembled WGS sequence"/>
</dbReference>
<dbReference type="SMART" id="SM00342">
    <property type="entry name" value="HTH_ARAC"/>
    <property type="match status" value="1"/>
</dbReference>
<dbReference type="GO" id="GO:0043565">
    <property type="term" value="F:sequence-specific DNA binding"/>
    <property type="evidence" value="ECO:0007669"/>
    <property type="project" value="InterPro"/>
</dbReference>
<evidence type="ECO:0000313" key="5">
    <source>
        <dbReference type="Proteomes" id="UP000195667"/>
    </source>
</evidence>
<dbReference type="InterPro" id="IPR002818">
    <property type="entry name" value="DJ-1/PfpI"/>
</dbReference>
<organism evidence="4 5">
    <name type="scientific">Crenothrix polyspora</name>
    <dbReference type="NCBI Taxonomy" id="360316"/>
    <lineage>
        <taxon>Bacteria</taxon>
        <taxon>Pseudomonadati</taxon>
        <taxon>Pseudomonadota</taxon>
        <taxon>Gammaproteobacteria</taxon>
        <taxon>Methylococcales</taxon>
        <taxon>Crenotrichaceae</taxon>
        <taxon>Crenothrix</taxon>
    </lineage>
</organism>
<feature type="domain" description="HTH araC/xylS-type" evidence="3">
    <location>
        <begin position="241"/>
        <end position="339"/>
    </location>
</feature>
<dbReference type="PANTHER" id="PTHR43130">
    <property type="entry name" value="ARAC-FAMILY TRANSCRIPTIONAL REGULATOR"/>
    <property type="match status" value="1"/>
</dbReference>
<evidence type="ECO:0000259" key="3">
    <source>
        <dbReference type="PROSITE" id="PS01124"/>
    </source>
</evidence>
<keyword evidence="4" id="KW-0238">DNA-binding</keyword>
<proteinExistence type="predicted"/>
<keyword evidence="2" id="KW-0804">Transcription</keyword>
<evidence type="ECO:0000256" key="1">
    <source>
        <dbReference type="ARBA" id="ARBA00023015"/>
    </source>
</evidence>
<dbReference type="OrthoDB" id="9803764at2"/>
<dbReference type="PROSITE" id="PS01124">
    <property type="entry name" value="HTH_ARAC_FAMILY_2"/>
    <property type="match status" value="1"/>
</dbReference>
<keyword evidence="1" id="KW-0805">Transcription regulation</keyword>
<dbReference type="GO" id="GO:0003700">
    <property type="term" value="F:DNA-binding transcription factor activity"/>
    <property type="evidence" value="ECO:0007669"/>
    <property type="project" value="InterPro"/>
</dbReference>
<keyword evidence="5" id="KW-1185">Reference proteome</keyword>
<protein>
    <submittedName>
        <fullName evidence="4">Transcriptional regulator containing an amidase domain and an AraC-type DNA-binding HTH domain</fullName>
    </submittedName>
</protein>
<dbReference type="CDD" id="cd03137">
    <property type="entry name" value="GATase1_AraC_1"/>
    <property type="match status" value="1"/>
</dbReference>
<accession>A0A1R4H7G2</accession>
<dbReference type="Pfam" id="PF01965">
    <property type="entry name" value="DJ-1_PfpI"/>
    <property type="match status" value="1"/>
</dbReference>
<dbReference type="Gene3D" id="1.10.10.60">
    <property type="entry name" value="Homeodomain-like"/>
    <property type="match status" value="1"/>
</dbReference>
<dbReference type="SUPFAM" id="SSF46689">
    <property type="entry name" value="Homeodomain-like"/>
    <property type="match status" value="2"/>
</dbReference>
<name>A0A1R4H7G2_9GAMM</name>
<dbReference type="InterPro" id="IPR029062">
    <property type="entry name" value="Class_I_gatase-like"/>
</dbReference>
<dbReference type="InterPro" id="IPR009057">
    <property type="entry name" value="Homeodomain-like_sf"/>
</dbReference>
<dbReference type="Pfam" id="PF12833">
    <property type="entry name" value="HTH_18"/>
    <property type="match status" value="1"/>
</dbReference>
<reference evidence="5" key="1">
    <citation type="submission" date="2017-02" db="EMBL/GenBank/DDBJ databases">
        <authorList>
            <person name="Daims H."/>
        </authorList>
    </citation>
    <scope>NUCLEOTIDE SEQUENCE [LARGE SCALE GENOMIC DNA]</scope>
</reference>
<dbReference type="InterPro" id="IPR052158">
    <property type="entry name" value="INH-QAR"/>
</dbReference>
<sequence>MKSVILPKIMADATQKNDVKPKTVAIVVYPGVEIIDVTGPMEVFAFANYGLQQSGQMQQPAYTLQVIAAKQGALISSCGLQIIADKSYNDIHDGIDTLLIAGATNIDCLLCDPELQAWVKAIAPNVRRMASVCTGAFLLAETGLLNGLKATSHWLFCKRLATDYPAVKVEPDRIFVRDGAISTSGGITSGIDLALSMVEEDWGSELSLTIARTLVVFLRRSGGQSQFSAYLTGEAHRPEVRDLQAWVMSNLRSDLRVETLAERMCMSPRNFARFFVTETGITPAKFVELARIDAARHYLGSSHLSVEVIADKAGFGDAERMRRAFVRQLGVNPQNYRSRFSGSETHFVEV</sequence>
<dbReference type="InterPro" id="IPR018060">
    <property type="entry name" value="HTH_AraC"/>
</dbReference>
<dbReference type="PANTHER" id="PTHR43130:SF3">
    <property type="entry name" value="HTH-TYPE TRANSCRIPTIONAL REGULATOR RV1931C"/>
    <property type="match status" value="1"/>
</dbReference>